<dbReference type="InterPro" id="IPR050079">
    <property type="entry name" value="DEAD_box_RNA_helicase"/>
</dbReference>
<feature type="region of interest" description="Disordered" evidence="14">
    <location>
        <begin position="30"/>
        <end position="120"/>
    </location>
</feature>
<evidence type="ECO:0000256" key="2">
    <source>
        <dbReference type="ARBA" id="ARBA00012552"/>
    </source>
</evidence>
<protein>
    <recommendedName>
        <fullName evidence="2">RNA helicase</fullName>
        <ecNumber evidence="2">3.6.4.13</ecNumber>
    </recommendedName>
</protein>
<evidence type="ECO:0000256" key="12">
    <source>
        <dbReference type="PROSITE-ProRule" id="PRU00267"/>
    </source>
</evidence>
<keyword evidence="3" id="KW-0690">Ribosome biogenesis</keyword>
<comment type="subcellular location">
    <subcellularLocation>
        <location evidence="1">Nucleus</location>
    </subcellularLocation>
</comment>
<dbReference type="InterPro" id="IPR014001">
    <property type="entry name" value="Helicase_ATP-bd"/>
</dbReference>
<feature type="compositionally biased region" description="Basic residues" evidence="14">
    <location>
        <begin position="808"/>
        <end position="817"/>
    </location>
</feature>
<feature type="domain" description="Helicase ATP-binding" evidence="16">
    <location>
        <begin position="160"/>
        <end position="339"/>
    </location>
</feature>
<accession>A0A9P3PJD4</accession>
<evidence type="ECO:0000259" key="16">
    <source>
        <dbReference type="PROSITE" id="PS51192"/>
    </source>
</evidence>
<dbReference type="GO" id="GO:0003677">
    <property type="term" value="F:DNA binding"/>
    <property type="evidence" value="ECO:0007669"/>
    <property type="project" value="UniProtKB-UniRule"/>
</dbReference>
<feature type="short sequence motif" description="Q motif" evidence="13">
    <location>
        <begin position="129"/>
        <end position="157"/>
    </location>
</feature>
<feature type="DNA-binding region" description="HMG box" evidence="12">
    <location>
        <begin position="732"/>
        <end position="802"/>
    </location>
</feature>
<dbReference type="SUPFAM" id="SSF52540">
    <property type="entry name" value="P-loop containing nucleoside triphosphate hydrolases"/>
    <property type="match status" value="1"/>
</dbReference>
<keyword evidence="20" id="KW-1185">Reference proteome</keyword>
<dbReference type="SMART" id="SM00490">
    <property type="entry name" value="HELICc"/>
    <property type="match status" value="1"/>
</dbReference>
<keyword evidence="7" id="KW-0067">ATP-binding</keyword>
<dbReference type="Proteomes" id="UP001063166">
    <property type="component" value="Unassembled WGS sequence"/>
</dbReference>
<dbReference type="InterPro" id="IPR027417">
    <property type="entry name" value="P-loop_NTPase"/>
</dbReference>
<dbReference type="SMART" id="SM00487">
    <property type="entry name" value="DEXDc"/>
    <property type="match status" value="1"/>
</dbReference>
<comment type="similarity">
    <text evidence="10">Belongs to the DEAD box helicase family. DDX52/ROK1 subfamily.</text>
</comment>
<evidence type="ECO:0000256" key="3">
    <source>
        <dbReference type="ARBA" id="ARBA00022517"/>
    </source>
</evidence>
<dbReference type="EC" id="3.6.4.13" evidence="2"/>
<dbReference type="InterPro" id="IPR001650">
    <property type="entry name" value="Helicase_C-like"/>
</dbReference>
<dbReference type="OrthoDB" id="360161at2759"/>
<evidence type="ECO:0000256" key="1">
    <source>
        <dbReference type="ARBA" id="ARBA00004123"/>
    </source>
</evidence>
<evidence type="ECO:0000256" key="10">
    <source>
        <dbReference type="ARBA" id="ARBA00024355"/>
    </source>
</evidence>
<dbReference type="PANTHER" id="PTHR47959">
    <property type="entry name" value="ATP-DEPENDENT RNA HELICASE RHLE-RELATED"/>
    <property type="match status" value="1"/>
</dbReference>
<name>A0A9P3PJD4_LYOSH</name>
<dbReference type="GO" id="GO:0005524">
    <property type="term" value="F:ATP binding"/>
    <property type="evidence" value="ECO:0007669"/>
    <property type="project" value="UniProtKB-KW"/>
</dbReference>
<feature type="domain" description="Helicase C-terminal" evidence="17">
    <location>
        <begin position="364"/>
        <end position="512"/>
    </location>
</feature>
<evidence type="ECO:0000259" key="15">
    <source>
        <dbReference type="PROSITE" id="PS50118"/>
    </source>
</evidence>
<dbReference type="GO" id="GO:0003724">
    <property type="term" value="F:RNA helicase activity"/>
    <property type="evidence" value="ECO:0007669"/>
    <property type="project" value="UniProtKB-EC"/>
</dbReference>
<dbReference type="PROSITE" id="PS51195">
    <property type="entry name" value="Q_MOTIF"/>
    <property type="match status" value="1"/>
</dbReference>
<dbReference type="SMART" id="SM00398">
    <property type="entry name" value="HMG"/>
    <property type="match status" value="1"/>
</dbReference>
<dbReference type="EMBL" id="BRPK01000003">
    <property type="protein sequence ID" value="GLB36529.1"/>
    <property type="molecule type" value="Genomic_DNA"/>
</dbReference>
<dbReference type="PANTHER" id="PTHR47959:SF15">
    <property type="entry name" value="RNA HELICASE"/>
    <property type="match status" value="1"/>
</dbReference>
<evidence type="ECO:0000313" key="19">
    <source>
        <dbReference type="EMBL" id="GLB36529.1"/>
    </source>
</evidence>
<keyword evidence="5" id="KW-0378">Hydrolase</keyword>
<evidence type="ECO:0000256" key="11">
    <source>
        <dbReference type="ARBA" id="ARBA00047984"/>
    </source>
</evidence>
<proteinExistence type="inferred from homology"/>
<sequence length="1058" mass="117532">MEAFQLLSRGGARFDKNRFKTDFALFNKAKSQEAQSVDASSSNGELPPELDFFKYAQGGSGKRKNNVDASRSGDEPKGKRRKVEGDNATENDEEAEAVDEGREQTSSAPRHRVTAKGSNVPQHVDSFEALKDRYQIPHHIISNLSKNGFTRPTGIQSYGIPILLESRDLAAISPTGTGKTLSYLIPVLAALGSPAASARSDVGAGARAVIIAPTRELAHQIHNECLKLAQGRKWRIVLFSKATASTLADKSVRDKVDIIISTPLRLVASLQAGKLELHNVRHLILDEADRMLDAEFFPQIEEILASCTHPNIQKAVFSATLPAGAEKIAMEMLQDPVRVVVGLKDTPLPLISQSLTYVADDPSKLPSLLTHFAQPYNPPVLIFTSSQPRATSLAEELVLNGIPNVDCLHAGLTKKEREVAVSRMRRGESWVMVTTEVMARGMDFKGVREVINYDFPTSVQSYVHRIGRTGRAGREGKAVTFFTDEDGPYLKAIANVLLQSGSTVPEWILKLPRPSKLKRRAMGKVKRPEFINPARRIGRSDAIKKRDMIAGSKRRQEKATPGEGDSAHTVYLYFNSEEVSHSAFLECVNYCPDILAGQVFLECCVQSVLGPVRTEPNPSTPINDPSFYSWAREGQQLPTYPGICVLSVEKTEFDTWAMPPHVDSEYPSLRRSRRLSKQEAKKYYEEPEEAFQALPASKISSPSLLARQSDTLDSSFEPAGVSHSRRRPKGNPPRPPNAFMLFRSDFWAREKQKEVPIERDHRDISRIAGYCWNNLADEERARYRKLAAERKEMHNVEHPGYRYIPSNRRGRPKRKLRKGAEEEEERCRKLASFVMKGLSHADLREAMRDIEKKPAVEGATRSPSHGPSRSHRHRSSTSAHRPVTRAQKAIKVEKDGSSPPPDGSATGSADALANIPTDEPSSAESTLIKKEEPDQALESYLRPPSYDVVDHQFSFKHPESPRPSSDPCLWYDSQEVSGFSADALLPLAFSGESSDVAVDFIDPFAEFGSQLSPLTPTLEQRQGIYPYPGSSTFAMSADPSSFCNVHDSDMSKYFHFDF</sequence>
<gene>
    <name evidence="19" type="primary">ROK1</name>
    <name evidence="19" type="ORF">LshimejAT787_0308170</name>
</gene>
<dbReference type="PROSITE" id="PS51192">
    <property type="entry name" value="HELICASE_ATP_BIND_1"/>
    <property type="match status" value="1"/>
</dbReference>
<dbReference type="GO" id="GO:0016787">
    <property type="term" value="F:hydrolase activity"/>
    <property type="evidence" value="ECO:0007669"/>
    <property type="project" value="UniProtKB-KW"/>
</dbReference>
<evidence type="ECO:0000256" key="5">
    <source>
        <dbReference type="ARBA" id="ARBA00022801"/>
    </source>
</evidence>
<feature type="compositionally biased region" description="Polar residues" evidence="14">
    <location>
        <begin position="32"/>
        <end position="44"/>
    </location>
</feature>
<dbReference type="CDD" id="cd18787">
    <property type="entry name" value="SF2_C_DEAD"/>
    <property type="match status" value="1"/>
</dbReference>
<keyword evidence="12" id="KW-0238">DNA-binding</keyword>
<dbReference type="InterPro" id="IPR000629">
    <property type="entry name" value="RNA-helicase_DEAD-box_CS"/>
</dbReference>
<feature type="compositionally biased region" description="Acidic residues" evidence="14">
    <location>
        <begin position="87"/>
        <end position="98"/>
    </location>
</feature>
<dbReference type="InterPro" id="IPR014014">
    <property type="entry name" value="RNA_helicase_DEAD_Q_motif"/>
</dbReference>
<dbReference type="SUPFAM" id="SSF47095">
    <property type="entry name" value="HMG-box"/>
    <property type="match status" value="1"/>
</dbReference>
<feature type="domain" description="DEAD-box RNA helicase Q" evidence="18">
    <location>
        <begin position="129"/>
        <end position="157"/>
    </location>
</feature>
<dbReference type="AlphaFoldDB" id="A0A9P3PJD4"/>
<dbReference type="CDD" id="cd17957">
    <property type="entry name" value="DEADc_DDX52"/>
    <property type="match status" value="1"/>
</dbReference>
<evidence type="ECO:0000259" key="18">
    <source>
        <dbReference type="PROSITE" id="PS51195"/>
    </source>
</evidence>
<dbReference type="Gene3D" id="1.10.30.10">
    <property type="entry name" value="High mobility group box domain"/>
    <property type="match status" value="1"/>
</dbReference>
<dbReference type="GO" id="GO:0005829">
    <property type="term" value="C:cytosol"/>
    <property type="evidence" value="ECO:0007669"/>
    <property type="project" value="TreeGrafter"/>
</dbReference>
<evidence type="ECO:0000259" key="17">
    <source>
        <dbReference type="PROSITE" id="PS51194"/>
    </source>
</evidence>
<dbReference type="InterPro" id="IPR044764">
    <property type="entry name" value="DDX52/Rok1_DEADc"/>
</dbReference>
<feature type="region of interest" description="Disordered" evidence="14">
    <location>
        <begin position="853"/>
        <end position="935"/>
    </location>
</feature>
<evidence type="ECO:0000256" key="9">
    <source>
        <dbReference type="ARBA" id="ARBA00023242"/>
    </source>
</evidence>
<feature type="domain" description="HMG box" evidence="15">
    <location>
        <begin position="732"/>
        <end position="802"/>
    </location>
</feature>
<dbReference type="InterPro" id="IPR009071">
    <property type="entry name" value="HMG_box_dom"/>
</dbReference>
<evidence type="ECO:0000313" key="20">
    <source>
        <dbReference type="Proteomes" id="UP001063166"/>
    </source>
</evidence>
<dbReference type="Gene3D" id="3.40.50.300">
    <property type="entry name" value="P-loop containing nucleotide triphosphate hydrolases"/>
    <property type="match status" value="2"/>
</dbReference>
<dbReference type="Pfam" id="PF00505">
    <property type="entry name" value="HMG_box"/>
    <property type="match status" value="1"/>
</dbReference>
<comment type="caution">
    <text evidence="19">The sequence shown here is derived from an EMBL/GenBank/DDBJ whole genome shotgun (WGS) entry which is preliminary data.</text>
</comment>
<keyword evidence="4" id="KW-0547">Nucleotide-binding</keyword>
<feature type="region of interest" description="Disordered" evidence="14">
    <location>
        <begin position="800"/>
        <end position="825"/>
    </location>
</feature>
<evidence type="ECO:0000256" key="14">
    <source>
        <dbReference type="SAM" id="MobiDB-lite"/>
    </source>
</evidence>
<dbReference type="InterPro" id="IPR036910">
    <property type="entry name" value="HMG_box_dom_sf"/>
</dbReference>
<evidence type="ECO:0000256" key="7">
    <source>
        <dbReference type="ARBA" id="ARBA00022840"/>
    </source>
</evidence>
<dbReference type="PROSITE" id="PS51194">
    <property type="entry name" value="HELICASE_CTER"/>
    <property type="match status" value="1"/>
</dbReference>
<evidence type="ECO:0000256" key="8">
    <source>
        <dbReference type="ARBA" id="ARBA00022884"/>
    </source>
</evidence>
<keyword evidence="9 12" id="KW-0539">Nucleus</keyword>
<organism evidence="19 20">
    <name type="scientific">Lyophyllum shimeji</name>
    <name type="common">Hon-shimeji</name>
    <name type="synonym">Tricholoma shimeji</name>
    <dbReference type="NCBI Taxonomy" id="47721"/>
    <lineage>
        <taxon>Eukaryota</taxon>
        <taxon>Fungi</taxon>
        <taxon>Dikarya</taxon>
        <taxon>Basidiomycota</taxon>
        <taxon>Agaricomycotina</taxon>
        <taxon>Agaricomycetes</taxon>
        <taxon>Agaricomycetidae</taxon>
        <taxon>Agaricales</taxon>
        <taxon>Tricholomatineae</taxon>
        <taxon>Lyophyllaceae</taxon>
        <taxon>Lyophyllum</taxon>
    </lineage>
</organism>
<evidence type="ECO:0000256" key="6">
    <source>
        <dbReference type="ARBA" id="ARBA00022806"/>
    </source>
</evidence>
<dbReference type="Pfam" id="PF00271">
    <property type="entry name" value="Helicase_C"/>
    <property type="match status" value="1"/>
</dbReference>
<evidence type="ECO:0000256" key="4">
    <source>
        <dbReference type="ARBA" id="ARBA00022741"/>
    </source>
</evidence>
<dbReference type="CDD" id="cd01389">
    <property type="entry name" value="HMG-box_ROX1-like"/>
    <property type="match status" value="1"/>
</dbReference>
<dbReference type="GO" id="GO:0030490">
    <property type="term" value="P:maturation of SSU-rRNA"/>
    <property type="evidence" value="ECO:0007669"/>
    <property type="project" value="InterPro"/>
</dbReference>
<reference evidence="19" key="1">
    <citation type="submission" date="2022-07" db="EMBL/GenBank/DDBJ databases">
        <title>The genome of Lyophyllum shimeji provides insight into the initial evolution of ectomycorrhizal fungal genome.</title>
        <authorList>
            <person name="Kobayashi Y."/>
            <person name="Shibata T."/>
            <person name="Hirakawa H."/>
            <person name="Shigenobu S."/>
            <person name="Nishiyama T."/>
            <person name="Yamada A."/>
            <person name="Hasebe M."/>
            <person name="Kawaguchi M."/>
        </authorList>
    </citation>
    <scope>NUCLEOTIDE SEQUENCE</scope>
    <source>
        <strain evidence="19">AT787</strain>
    </source>
</reference>
<comment type="catalytic activity">
    <reaction evidence="11">
        <text>ATP + H2O = ADP + phosphate + H(+)</text>
        <dbReference type="Rhea" id="RHEA:13065"/>
        <dbReference type="ChEBI" id="CHEBI:15377"/>
        <dbReference type="ChEBI" id="CHEBI:15378"/>
        <dbReference type="ChEBI" id="CHEBI:30616"/>
        <dbReference type="ChEBI" id="CHEBI:43474"/>
        <dbReference type="ChEBI" id="CHEBI:456216"/>
        <dbReference type="EC" id="3.6.4.13"/>
    </reaction>
</comment>
<dbReference type="PROSITE" id="PS50118">
    <property type="entry name" value="HMG_BOX_2"/>
    <property type="match status" value="1"/>
</dbReference>
<keyword evidence="8" id="KW-0694">RNA-binding</keyword>
<evidence type="ECO:0000256" key="13">
    <source>
        <dbReference type="PROSITE-ProRule" id="PRU00552"/>
    </source>
</evidence>
<keyword evidence="6 19" id="KW-0347">Helicase</keyword>
<feature type="region of interest" description="Disordered" evidence="14">
    <location>
        <begin position="714"/>
        <end position="737"/>
    </location>
</feature>
<dbReference type="InterPro" id="IPR011545">
    <property type="entry name" value="DEAD/DEAH_box_helicase_dom"/>
</dbReference>
<dbReference type="PROSITE" id="PS00039">
    <property type="entry name" value="DEAD_ATP_HELICASE"/>
    <property type="match status" value="1"/>
</dbReference>
<dbReference type="GO" id="GO:0005634">
    <property type="term" value="C:nucleus"/>
    <property type="evidence" value="ECO:0007669"/>
    <property type="project" value="UniProtKB-SubCell"/>
</dbReference>
<dbReference type="Pfam" id="PF00270">
    <property type="entry name" value="DEAD"/>
    <property type="match status" value="1"/>
</dbReference>
<dbReference type="GO" id="GO:0003723">
    <property type="term" value="F:RNA binding"/>
    <property type="evidence" value="ECO:0007669"/>
    <property type="project" value="UniProtKB-KW"/>
</dbReference>